<comment type="caution">
    <text evidence="6">The sequence shown here is derived from an EMBL/GenBank/DDBJ whole genome shotgun (WGS) entry which is preliminary data.</text>
</comment>
<evidence type="ECO:0000256" key="3">
    <source>
        <dbReference type="ARBA" id="ARBA00023163"/>
    </source>
</evidence>
<dbReference type="InterPro" id="IPR036390">
    <property type="entry name" value="WH_DNA-bd_sf"/>
</dbReference>
<gene>
    <name evidence="6" type="ORF">R4I43_22185</name>
</gene>
<dbReference type="Gene3D" id="1.10.10.10">
    <property type="entry name" value="Winged helix-like DNA-binding domain superfamily/Winged helix DNA-binding domain"/>
    <property type="match status" value="1"/>
</dbReference>
<dbReference type="InterPro" id="IPR005471">
    <property type="entry name" value="Tscrpt_reg_IclR_N"/>
</dbReference>
<dbReference type="PANTHER" id="PTHR30136:SF24">
    <property type="entry name" value="HTH-TYPE TRANSCRIPTIONAL REPRESSOR ALLR"/>
    <property type="match status" value="1"/>
</dbReference>
<dbReference type="Pfam" id="PF01614">
    <property type="entry name" value="IclR_C"/>
    <property type="match status" value="1"/>
</dbReference>
<evidence type="ECO:0000256" key="1">
    <source>
        <dbReference type="ARBA" id="ARBA00023015"/>
    </source>
</evidence>
<evidence type="ECO:0000313" key="6">
    <source>
        <dbReference type="EMBL" id="MEB3370121.1"/>
    </source>
</evidence>
<feature type="domain" description="HTH iclR-type" evidence="4">
    <location>
        <begin position="12"/>
        <end position="74"/>
    </location>
</feature>
<proteinExistence type="predicted"/>
<accession>A0ABU6AF02</accession>
<name>A0ABU6AF02_9PSEU</name>
<dbReference type="EMBL" id="JAWLNX010000016">
    <property type="protein sequence ID" value="MEB3370121.1"/>
    <property type="molecule type" value="Genomic_DNA"/>
</dbReference>
<keyword evidence="2" id="KW-0238">DNA-binding</keyword>
<organism evidence="6 7">
    <name type="scientific">Saccharopolyspora mangrovi</name>
    <dbReference type="NCBI Taxonomy" id="3082379"/>
    <lineage>
        <taxon>Bacteria</taxon>
        <taxon>Bacillati</taxon>
        <taxon>Actinomycetota</taxon>
        <taxon>Actinomycetes</taxon>
        <taxon>Pseudonocardiales</taxon>
        <taxon>Pseudonocardiaceae</taxon>
        <taxon>Saccharopolyspora</taxon>
    </lineage>
</organism>
<dbReference type="Pfam" id="PF09339">
    <property type="entry name" value="HTH_IclR"/>
    <property type="match status" value="1"/>
</dbReference>
<dbReference type="SUPFAM" id="SSF46785">
    <property type="entry name" value="Winged helix' DNA-binding domain"/>
    <property type="match status" value="1"/>
</dbReference>
<evidence type="ECO:0000256" key="2">
    <source>
        <dbReference type="ARBA" id="ARBA00023125"/>
    </source>
</evidence>
<dbReference type="RefSeq" id="WP_324267606.1">
    <property type="nucleotide sequence ID" value="NZ_JAWLNX010000016.1"/>
</dbReference>
<keyword evidence="1" id="KW-0805">Transcription regulation</keyword>
<feature type="domain" description="IclR-ED" evidence="5">
    <location>
        <begin position="68"/>
        <end position="249"/>
    </location>
</feature>
<keyword evidence="3" id="KW-0804">Transcription</keyword>
<dbReference type="SUPFAM" id="SSF55781">
    <property type="entry name" value="GAF domain-like"/>
    <property type="match status" value="1"/>
</dbReference>
<dbReference type="SMART" id="SM00346">
    <property type="entry name" value="HTH_ICLR"/>
    <property type="match status" value="1"/>
</dbReference>
<evidence type="ECO:0000313" key="7">
    <source>
        <dbReference type="Proteomes" id="UP001327093"/>
    </source>
</evidence>
<dbReference type="PANTHER" id="PTHR30136">
    <property type="entry name" value="HELIX-TURN-HELIX TRANSCRIPTIONAL REGULATOR, ICLR FAMILY"/>
    <property type="match status" value="1"/>
</dbReference>
<reference evidence="6 7" key="1">
    <citation type="submission" date="2023-10" db="EMBL/GenBank/DDBJ databases">
        <title>Saccharopolyspora sp. nov., isolated from mangrove soil.</title>
        <authorList>
            <person name="Lu Y."/>
            <person name="Liu W."/>
        </authorList>
    </citation>
    <scope>NUCLEOTIDE SEQUENCE [LARGE SCALE GENOMIC DNA]</scope>
    <source>
        <strain evidence="6 7">S2-29</strain>
    </source>
</reference>
<keyword evidence="7" id="KW-1185">Reference proteome</keyword>
<dbReference type="InterPro" id="IPR036388">
    <property type="entry name" value="WH-like_DNA-bd_sf"/>
</dbReference>
<dbReference type="InterPro" id="IPR050707">
    <property type="entry name" value="HTH_MetabolicPath_Reg"/>
</dbReference>
<dbReference type="InterPro" id="IPR014757">
    <property type="entry name" value="Tscrpt_reg_IclR_C"/>
</dbReference>
<sequence length="249" mass="27372">MTPRYPPPEGKPNTVSRSLDILEVVATRGMGVTAQEIAAALHMPAATAYRLLNSLVAQEYLVRTSDLRGFALGARLDELIASTAEPQVSTAARRELDQLRNATRFAVHLISYRKVSLRVLDEDPDHPVHAERELVRYLHASAAGKLILADRDRWQDILPATPLQRLTPTTVTNLALLENELHRIRRQRFAVQVNQLHLGCACLAIPVRGTDGMTAGALCIAGPASRIDALLEQTEKAQEGARILSPLLF</sequence>
<dbReference type="PROSITE" id="PS51078">
    <property type="entry name" value="ICLR_ED"/>
    <property type="match status" value="1"/>
</dbReference>
<dbReference type="PROSITE" id="PS51077">
    <property type="entry name" value="HTH_ICLR"/>
    <property type="match status" value="1"/>
</dbReference>
<evidence type="ECO:0000259" key="4">
    <source>
        <dbReference type="PROSITE" id="PS51077"/>
    </source>
</evidence>
<dbReference type="InterPro" id="IPR029016">
    <property type="entry name" value="GAF-like_dom_sf"/>
</dbReference>
<dbReference type="Gene3D" id="3.30.450.40">
    <property type="match status" value="1"/>
</dbReference>
<dbReference type="Proteomes" id="UP001327093">
    <property type="component" value="Unassembled WGS sequence"/>
</dbReference>
<evidence type="ECO:0000259" key="5">
    <source>
        <dbReference type="PROSITE" id="PS51078"/>
    </source>
</evidence>
<protein>
    <submittedName>
        <fullName evidence="6">IclR family transcriptional regulator</fullName>
    </submittedName>
</protein>